<name>X6PFG0_RETFI</name>
<evidence type="ECO:0000256" key="1">
    <source>
        <dbReference type="PROSITE-ProRule" id="PRU00221"/>
    </source>
</evidence>
<gene>
    <name evidence="2" type="ORF">RFI_00264</name>
</gene>
<dbReference type="InterPro" id="IPR015943">
    <property type="entry name" value="WD40/YVTN_repeat-like_dom_sf"/>
</dbReference>
<evidence type="ECO:0000313" key="3">
    <source>
        <dbReference type="Proteomes" id="UP000023152"/>
    </source>
</evidence>
<dbReference type="InterPro" id="IPR036322">
    <property type="entry name" value="WD40_repeat_dom_sf"/>
</dbReference>
<proteinExistence type="predicted"/>
<dbReference type="EMBL" id="ASPP01000281">
    <property type="protein sequence ID" value="ETO36799.1"/>
    <property type="molecule type" value="Genomic_DNA"/>
</dbReference>
<reference evidence="2 3" key="1">
    <citation type="journal article" date="2013" name="Curr. Biol.">
        <title>The Genome of the Foraminiferan Reticulomyxa filosa.</title>
        <authorList>
            <person name="Glockner G."/>
            <person name="Hulsmann N."/>
            <person name="Schleicher M."/>
            <person name="Noegel A.A."/>
            <person name="Eichinger L."/>
            <person name="Gallinger C."/>
            <person name="Pawlowski J."/>
            <person name="Sierra R."/>
            <person name="Euteneuer U."/>
            <person name="Pillet L."/>
            <person name="Moustafa A."/>
            <person name="Platzer M."/>
            <person name="Groth M."/>
            <person name="Szafranski K."/>
            <person name="Schliwa M."/>
        </authorList>
    </citation>
    <scope>NUCLEOTIDE SEQUENCE [LARGE SCALE GENOMIC DNA]</scope>
</reference>
<keyword evidence="3" id="KW-1185">Reference proteome</keyword>
<dbReference type="InterPro" id="IPR001680">
    <property type="entry name" value="WD40_rpt"/>
</dbReference>
<dbReference type="SUPFAM" id="SSF50978">
    <property type="entry name" value="WD40 repeat-like"/>
    <property type="match status" value="1"/>
</dbReference>
<organism evidence="2 3">
    <name type="scientific">Reticulomyxa filosa</name>
    <dbReference type="NCBI Taxonomy" id="46433"/>
    <lineage>
        <taxon>Eukaryota</taxon>
        <taxon>Sar</taxon>
        <taxon>Rhizaria</taxon>
        <taxon>Retaria</taxon>
        <taxon>Foraminifera</taxon>
        <taxon>Monothalamids</taxon>
        <taxon>Reticulomyxidae</taxon>
        <taxon>Reticulomyxa</taxon>
    </lineage>
</organism>
<evidence type="ECO:0000313" key="2">
    <source>
        <dbReference type="EMBL" id="ETO36799.1"/>
    </source>
</evidence>
<dbReference type="Pfam" id="PF00400">
    <property type="entry name" value="WD40"/>
    <property type="match status" value="1"/>
</dbReference>
<keyword evidence="1" id="KW-0853">WD repeat</keyword>
<dbReference type="AlphaFoldDB" id="X6PFG0"/>
<protein>
    <submittedName>
        <fullName evidence="2">Uncharacterized protein</fullName>
    </submittedName>
</protein>
<feature type="repeat" description="WD" evidence="1">
    <location>
        <begin position="17"/>
        <end position="39"/>
    </location>
</feature>
<dbReference type="Gene3D" id="2.130.10.10">
    <property type="entry name" value="YVTN repeat-like/Quinoprotein amine dehydrogenase"/>
    <property type="match status" value="1"/>
</dbReference>
<dbReference type="Proteomes" id="UP000023152">
    <property type="component" value="Unassembled WGS sequence"/>
</dbReference>
<dbReference type="PROSITE" id="PS50082">
    <property type="entry name" value="WD_REPEATS_2"/>
    <property type="match status" value="1"/>
</dbReference>
<comment type="caution">
    <text evidence="2">The sequence shown here is derived from an EMBL/GenBank/DDBJ whole genome shotgun (WGS) entry which is preliminary data.</text>
</comment>
<sequence>MFTFNNGTSSACDVYVICSGSSDKTIRFWDLRTTKELTVFNGHSGAVNAIYFSQLRVSIISDYSSKNDENDANTDSRSRLYCKYIQQITSFHPLFLCPQKLHSCFLFEEKIEGKAKENSLLDYCRLTNVHLLIESLNSLFQFFHLSLFLLGLFFQSNHLCIFV</sequence>
<accession>X6PFG0</accession>